<evidence type="ECO:0000313" key="2">
    <source>
        <dbReference type="Proteomes" id="UP000287651"/>
    </source>
</evidence>
<protein>
    <submittedName>
        <fullName evidence="1">Uncharacterized protein</fullName>
    </submittedName>
</protein>
<gene>
    <name evidence="1" type="ORF">B296_00057512</name>
</gene>
<comment type="caution">
    <text evidence="1">The sequence shown here is derived from an EMBL/GenBank/DDBJ whole genome shotgun (WGS) entry which is preliminary data.</text>
</comment>
<name>A0A426XQQ4_ENSVE</name>
<dbReference type="Proteomes" id="UP000287651">
    <property type="component" value="Unassembled WGS sequence"/>
</dbReference>
<organism evidence="1 2">
    <name type="scientific">Ensete ventricosum</name>
    <name type="common">Abyssinian banana</name>
    <name type="synonym">Musa ensete</name>
    <dbReference type="NCBI Taxonomy" id="4639"/>
    <lineage>
        <taxon>Eukaryota</taxon>
        <taxon>Viridiplantae</taxon>
        <taxon>Streptophyta</taxon>
        <taxon>Embryophyta</taxon>
        <taxon>Tracheophyta</taxon>
        <taxon>Spermatophyta</taxon>
        <taxon>Magnoliopsida</taxon>
        <taxon>Liliopsida</taxon>
        <taxon>Zingiberales</taxon>
        <taxon>Musaceae</taxon>
        <taxon>Ensete</taxon>
    </lineage>
</organism>
<accession>A0A426XQQ4</accession>
<evidence type="ECO:0000313" key="1">
    <source>
        <dbReference type="EMBL" id="RRT41827.1"/>
    </source>
</evidence>
<dbReference type="AlphaFoldDB" id="A0A426XQQ4"/>
<sequence length="64" mass="7543">MGNLVLRKAEVSDHGHSRKKLAPRWEGLYCIIRDVRDETYALATMEGKTLPWTWYVSNLKKFYV</sequence>
<dbReference type="EMBL" id="AMZH03018258">
    <property type="protein sequence ID" value="RRT41827.1"/>
    <property type="molecule type" value="Genomic_DNA"/>
</dbReference>
<reference evidence="1 2" key="1">
    <citation type="journal article" date="2014" name="Agronomy (Basel)">
        <title>A Draft Genome Sequence for Ensete ventricosum, the Drought-Tolerant Tree Against Hunger.</title>
        <authorList>
            <person name="Harrison J."/>
            <person name="Moore K.A."/>
            <person name="Paszkiewicz K."/>
            <person name="Jones T."/>
            <person name="Grant M."/>
            <person name="Ambacheew D."/>
            <person name="Muzemil S."/>
            <person name="Studholme D.J."/>
        </authorList>
    </citation>
    <scope>NUCLEOTIDE SEQUENCE [LARGE SCALE GENOMIC DNA]</scope>
</reference>
<proteinExistence type="predicted"/>